<dbReference type="EMBL" id="LAZR01020178">
    <property type="protein sequence ID" value="KKL89821.1"/>
    <property type="molecule type" value="Genomic_DNA"/>
</dbReference>
<sequence>MVEKRLAIVYSLSGVPDSNDYTLTIKNLNRDETNNFKELISKLNKKLKKEKSAQESPKTIRLGDPPLGVEIHPSVKADSKILEKYLCENRNKTGCPIDCSFRDCKDFEPTQYFLKEI</sequence>
<comment type="caution">
    <text evidence="1">The sequence shown here is derived from an EMBL/GenBank/DDBJ whole genome shotgun (WGS) entry which is preliminary data.</text>
</comment>
<protein>
    <submittedName>
        <fullName evidence="1">Uncharacterized protein</fullName>
    </submittedName>
</protein>
<dbReference type="AlphaFoldDB" id="A0A0F9GGY8"/>
<proteinExistence type="predicted"/>
<evidence type="ECO:0000313" key="1">
    <source>
        <dbReference type="EMBL" id="KKL89821.1"/>
    </source>
</evidence>
<accession>A0A0F9GGY8</accession>
<gene>
    <name evidence="1" type="ORF">LCGC14_1910830</name>
</gene>
<name>A0A0F9GGY8_9ZZZZ</name>
<reference evidence="1" key="1">
    <citation type="journal article" date="2015" name="Nature">
        <title>Complex archaea that bridge the gap between prokaryotes and eukaryotes.</title>
        <authorList>
            <person name="Spang A."/>
            <person name="Saw J.H."/>
            <person name="Jorgensen S.L."/>
            <person name="Zaremba-Niedzwiedzka K."/>
            <person name="Martijn J."/>
            <person name="Lind A.E."/>
            <person name="van Eijk R."/>
            <person name="Schleper C."/>
            <person name="Guy L."/>
            <person name="Ettema T.J."/>
        </authorList>
    </citation>
    <scope>NUCLEOTIDE SEQUENCE</scope>
</reference>
<organism evidence="1">
    <name type="scientific">marine sediment metagenome</name>
    <dbReference type="NCBI Taxonomy" id="412755"/>
    <lineage>
        <taxon>unclassified sequences</taxon>
        <taxon>metagenomes</taxon>
        <taxon>ecological metagenomes</taxon>
    </lineage>
</organism>